<sequence>MRGPALAGVLRVFGRQLGLRRALALRRSAWLPAPARAGPGLAAGAALCAAHRWARARALAAGPAATSSCARGIGLGIVLGRAAAQTRMPAATPGRSAMAWQEGA</sequence>
<name>A0A2A2AJS0_9BURK</name>
<proteinExistence type="predicted"/>
<evidence type="ECO:0000313" key="1">
    <source>
        <dbReference type="EMBL" id="PAT37978.1"/>
    </source>
</evidence>
<dbReference type="EMBL" id="NSJB01000001">
    <property type="protein sequence ID" value="PAT37978.1"/>
    <property type="molecule type" value="Genomic_DNA"/>
</dbReference>
<organism evidence="1 2">
    <name type="scientific">Vandammella animalimorsus</name>
    <dbReference type="NCBI Taxonomy" id="2029117"/>
    <lineage>
        <taxon>Bacteria</taxon>
        <taxon>Pseudomonadati</taxon>
        <taxon>Pseudomonadota</taxon>
        <taxon>Betaproteobacteria</taxon>
        <taxon>Burkholderiales</taxon>
        <taxon>Comamonadaceae</taxon>
        <taxon>Vandammella</taxon>
    </lineage>
</organism>
<comment type="caution">
    <text evidence="1">The sequence shown here is derived from an EMBL/GenBank/DDBJ whole genome shotgun (WGS) entry which is preliminary data.</text>
</comment>
<dbReference type="AlphaFoldDB" id="A0A2A2AJS0"/>
<keyword evidence="2" id="KW-1185">Reference proteome</keyword>
<accession>A0A2A2AJS0</accession>
<evidence type="ECO:0000313" key="2">
    <source>
        <dbReference type="Proteomes" id="UP000218054"/>
    </source>
</evidence>
<gene>
    <name evidence="1" type="ORF">CK625_00030</name>
</gene>
<protein>
    <submittedName>
        <fullName evidence="1">Uncharacterized protein</fullName>
    </submittedName>
</protein>
<dbReference type="Proteomes" id="UP000218054">
    <property type="component" value="Unassembled WGS sequence"/>
</dbReference>
<reference evidence="1 2" key="1">
    <citation type="submission" date="2017-08" db="EMBL/GenBank/DDBJ databases">
        <title>WGS of Clinical strains of the CDC Group NO-1 linked to zoonotic infections in humans.</title>
        <authorList>
            <person name="Bernier A.-M."/>
            <person name="Bernard K."/>
        </authorList>
    </citation>
    <scope>NUCLEOTIDE SEQUENCE [LARGE SCALE GENOMIC DNA]</scope>
    <source>
        <strain evidence="1 2">NML00-0135</strain>
    </source>
</reference>